<reference evidence="1 2" key="1">
    <citation type="submission" date="2019-03" db="EMBL/GenBank/DDBJ databases">
        <title>Genomic Encyclopedia of Type Strains, Phase IV (KMG-IV): sequencing the most valuable type-strain genomes for metagenomic binning, comparative biology and taxonomic classification.</title>
        <authorList>
            <person name="Goeker M."/>
        </authorList>
    </citation>
    <scope>NUCLEOTIDE SEQUENCE [LARGE SCALE GENOMIC DNA]</scope>
    <source>
        <strain evidence="1 2">DSM 103792</strain>
    </source>
</reference>
<name>A0A4R6UIW1_9GAMM</name>
<dbReference type="EMBL" id="SNYM01000022">
    <property type="protein sequence ID" value="TDQ44965.1"/>
    <property type="molecule type" value="Genomic_DNA"/>
</dbReference>
<organism evidence="1 2">
    <name type="scientific">Permianibacter aggregans</name>
    <dbReference type="NCBI Taxonomy" id="1510150"/>
    <lineage>
        <taxon>Bacteria</taxon>
        <taxon>Pseudomonadati</taxon>
        <taxon>Pseudomonadota</taxon>
        <taxon>Gammaproteobacteria</taxon>
        <taxon>Pseudomonadales</taxon>
        <taxon>Pseudomonadaceae</taxon>
        <taxon>Permianibacter</taxon>
    </lineage>
</organism>
<protein>
    <submittedName>
        <fullName evidence="1">Uncharacterized protein</fullName>
    </submittedName>
</protein>
<evidence type="ECO:0000313" key="1">
    <source>
        <dbReference type="EMBL" id="TDQ44965.1"/>
    </source>
</evidence>
<evidence type="ECO:0000313" key="2">
    <source>
        <dbReference type="Proteomes" id="UP000295375"/>
    </source>
</evidence>
<proteinExistence type="predicted"/>
<comment type="caution">
    <text evidence="1">The sequence shown here is derived from an EMBL/GenBank/DDBJ whole genome shotgun (WGS) entry which is preliminary data.</text>
</comment>
<dbReference type="AlphaFoldDB" id="A0A4R6UIW1"/>
<sequence>MRSSPYRDYLEHAEDTIKRLMALIWEGGKRRDQKGEQRTHECVDVRWQPEQLEDKSPHWKPMKRHEAVDHIHHCRKKDCTVPHRGSADSTPPRN</sequence>
<gene>
    <name evidence="1" type="ORF">EV696_12221</name>
</gene>
<dbReference type="Proteomes" id="UP000295375">
    <property type="component" value="Unassembled WGS sequence"/>
</dbReference>
<accession>A0A4R6UIW1</accession>
<keyword evidence="2" id="KW-1185">Reference proteome</keyword>